<dbReference type="Pfam" id="PF03435">
    <property type="entry name" value="Sacchrp_dh_NADP"/>
    <property type="match status" value="1"/>
</dbReference>
<dbReference type="InterPro" id="IPR051276">
    <property type="entry name" value="Saccharopine_DH-like_oxidrdct"/>
</dbReference>
<name>A0ABN8B0I6_CHISP</name>
<dbReference type="PANTHER" id="PTHR12286">
    <property type="entry name" value="SACCHAROPINE DEHYDROGENASE-LIKE OXIDOREDUCTASE"/>
    <property type="match status" value="1"/>
</dbReference>
<dbReference type="Proteomes" id="UP001153292">
    <property type="component" value="Chromosome 13"/>
</dbReference>
<comment type="similarity">
    <text evidence="1">Belongs to the saccharopine dehydrogenase family.</text>
</comment>
<keyword evidence="2" id="KW-0472">Membrane</keyword>
<reference evidence="4" key="1">
    <citation type="submission" date="2021-12" db="EMBL/GenBank/DDBJ databases">
        <authorList>
            <person name="King R."/>
        </authorList>
    </citation>
    <scope>NUCLEOTIDE SEQUENCE</scope>
</reference>
<keyword evidence="5" id="KW-1185">Reference proteome</keyword>
<evidence type="ECO:0000256" key="1">
    <source>
        <dbReference type="ARBA" id="ARBA00038048"/>
    </source>
</evidence>
<accession>A0ABN8B0I6</accession>
<protein>
    <recommendedName>
        <fullName evidence="3">Saccharopine dehydrogenase NADP binding domain-containing protein</fullName>
    </recommendedName>
</protein>
<dbReference type="InterPro" id="IPR005097">
    <property type="entry name" value="Sacchrp_dh_NADP-bd"/>
</dbReference>
<feature type="transmembrane region" description="Helical" evidence="2">
    <location>
        <begin position="271"/>
        <end position="294"/>
    </location>
</feature>
<proteinExistence type="inferred from homology"/>
<dbReference type="PANTHER" id="PTHR12286:SF5">
    <property type="entry name" value="SACCHAROPINE DEHYDROGENASE-LIKE OXIDOREDUCTASE"/>
    <property type="match status" value="1"/>
</dbReference>
<keyword evidence="2" id="KW-1133">Transmembrane helix</keyword>
<dbReference type="InterPro" id="IPR036291">
    <property type="entry name" value="NAD(P)-bd_dom_sf"/>
</dbReference>
<feature type="domain" description="Saccharopine dehydrogenase NADP binding" evidence="3">
    <location>
        <begin position="6"/>
        <end position="141"/>
    </location>
</feature>
<organism evidence="4 5">
    <name type="scientific">Chilo suppressalis</name>
    <name type="common">Asiatic rice borer moth</name>
    <dbReference type="NCBI Taxonomy" id="168631"/>
    <lineage>
        <taxon>Eukaryota</taxon>
        <taxon>Metazoa</taxon>
        <taxon>Ecdysozoa</taxon>
        <taxon>Arthropoda</taxon>
        <taxon>Hexapoda</taxon>
        <taxon>Insecta</taxon>
        <taxon>Pterygota</taxon>
        <taxon>Neoptera</taxon>
        <taxon>Endopterygota</taxon>
        <taxon>Lepidoptera</taxon>
        <taxon>Glossata</taxon>
        <taxon>Ditrysia</taxon>
        <taxon>Pyraloidea</taxon>
        <taxon>Crambidae</taxon>
        <taxon>Crambinae</taxon>
        <taxon>Chilo</taxon>
    </lineage>
</organism>
<evidence type="ECO:0000313" key="5">
    <source>
        <dbReference type="Proteomes" id="UP001153292"/>
    </source>
</evidence>
<evidence type="ECO:0000256" key="2">
    <source>
        <dbReference type="SAM" id="Phobius"/>
    </source>
</evidence>
<dbReference type="EMBL" id="OU963906">
    <property type="protein sequence ID" value="CAH0399214.1"/>
    <property type="molecule type" value="Genomic_DNA"/>
</dbReference>
<dbReference type="SUPFAM" id="SSF51735">
    <property type="entry name" value="NAD(P)-binding Rossmann-fold domains"/>
    <property type="match status" value="1"/>
</dbReference>
<evidence type="ECO:0000313" key="4">
    <source>
        <dbReference type="EMBL" id="CAH0399214.1"/>
    </source>
</evidence>
<dbReference type="Gene3D" id="3.40.50.720">
    <property type="entry name" value="NAD(P)-binding Rossmann-like Domain"/>
    <property type="match status" value="1"/>
</dbReference>
<evidence type="ECO:0000259" key="3">
    <source>
        <dbReference type="Pfam" id="PF03435"/>
    </source>
</evidence>
<keyword evidence="2" id="KW-0812">Transmembrane</keyword>
<gene>
    <name evidence="4" type="ORF">CHILSU_LOCUS2347</name>
</gene>
<sequence length="414" mass="46946">MDRLDVIIVGATGFTGKHAVKNLVKIIKNSSDLSHISWAIAGRSKEKLENLLLELEDIGETKANVIVIKCDVEKDDLRDVTRRAKVLINCTGPNTILSDPIVKACLETKTHYVDISAELYHMIHLYRNHHKVAVEANVVVVPACGFAAIPLETGLSLLEKKFNGTLDTVEGYFDIILPKRANFPGKCVIHFGTWESLVHELQNLREYQRLKAETFPHNMYPPEPAGLKRSFFHRERGKFWFPYPGPDRDVNEMSQRYLYETKKKKPYHCKLYTATPMFFQMLIIVPAMFLYYYLSYFKCFRKLLVKFPGFFTLGYVSHKGPTEEIAKETKFKLTLLGKGVGEDLKEKSLKVQVSGSDPGYETTSIAVVISALTLLVENAKIPKGGVLGVGAAFRDTNIEDRLMQNKGLKYEIFN</sequence>